<proteinExistence type="inferred from homology"/>
<dbReference type="Gene3D" id="3.40.190.10">
    <property type="entry name" value="Periplasmic binding protein-like II"/>
    <property type="match status" value="1"/>
</dbReference>
<dbReference type="PIRSF" id="PIRSF017082">
    <property type="entry name" value="YflP"/>
    <property type="match status" value="1"/>
</dbReference>
<dbReference type="Pfam" id="PF03401">
    <property type="entry name" value="TctC"/>
    <property type="match status" value="1"/>
</dbReference>
<keyword evidence="3" id="KW-0675">Receptor</keyword>
<dbReference type="Gene3D" id="3.40.190.150">
    <property type="entry name" value="Bordetella uptake gene, domain 1"/>
    <property type="match status" value="1"/>
</dbReference>
<protein>
    <submittedName>
        <fullName evidence="3">Extra-cytoplasmic Solute Receptor</fullName>
    </submittedName>
</protein>
<evidence type="ECO:0000256" key="1">
    <source>
        <dbReference type="ARBA" id="ARBA00006987"/>
    </source>
</evidence>
<keyword evidence="2" id="KW-0732">Signal</keyword>
<dbReference type="eggNOG" id="COG3181">
    <property type="taxonomic scope" value="Bacteria"/>
</dbReference>
<dbReference type="InterPro" id="IPR005064">
    <property type="entry name" value="BUG"/>
</dbReference>
<feature type="chain" id="PRO_5004193512" evidence="2">
    <location>
        <begin position="29"/>
        <end position="330"/>
    </location>
</feature>
<evidence type="ECO:0000313" key="3">
    <source>
        <dbReference type="EMBL" id="ABF10283.1"/>
    </source>
</evidence>
<sequence length="330" mass="34484">MRAFHASRRLIRALAGGLIALAATASFGAPDAAWPSRPVTIIVPGAAGGTIDIPIRLLAQKLGARLGQAIVVDNRPGSGGIIGTQAALRAPADGYTLLAGNVGPQAINYSAYKHLSYQPSDLTAITDIIAFPNVLVVNAQSPARTVADLVEQLKRNPGKLSFGSAGIGQTSHLVGELFRMRTSTDAIHVPYKGSTPATTALLAGETTFQFDNLTQALPYIRAGKLRALAVAASQRAPSLPDVPTMEQAGFANFTSTAWIGIFLPAKAPPAVIASLEQALAAVMRDPDLISQFRQMGGIPGGQSPEKFSAFVAAEREKWGLVIRTSGLTLD</sequence>
<dbReference type="KEGG" id="rme:Rmet_3411"/>
<gene>
    <name evidence="3" type="primary">bug</name>
    <name evidence="3" type="ordered locus">Rmet_3411</name>
</gene>
<organism evidence="3 4">
    <name type="scientific">Cupriavidus metallidurans (strain ATCC 43123 / DSM 2839 / NBRC 102507 / CH34)</name>
    <name type="common">Ralstonia metallidurans</name>
    <dbReference type="NCBI Taxonomy" id="266264"/>
    <lineage>
        <taxon>Bacteria</taxon>
        <taxon>Pseudomonadati</taxon>
        <taxon>Pseudomonadota</taxon>
        <taxon>Betaproteobacteria</taxon>
        <taxon>Burkholderiales</taxon>
        <taxon>Burkholderiaceae</taxon>
        <taxon>Cupriavidus</taxon>
    </lineage>
</organism>
<dbReference type="RefSeq" id="WP_011517847.1">
    <property type="nucleotide sequence ID" value="NC_007973.1"/>
</dbReference>
<dbReference type="PANTHER" id="PTHR42928">
    <property type="entry name" value="TRICARBOXYLATE-BINDING PROTEIN"/>
    <property type="match status" value="1"/>
</dbReference>
<accession>Q1LHU3</accession>
<dbReference type="AlphaFoldDB" id="Q1LHU3"/>
<dbReference type="PANTHER" id="PTHR42928:SF5">
    <property type="entry name" value="BLR1237 PROTEIN"/>
    <property type="match status" value="1"/>
</dbReference>
<keyword evidence="4" id="KW-1185">Reference proteome</keyword>
<dbReference type="STRING" id="266264.Rmet_3411"/>
<dbReference type="InterPro" id="IPR042100">
    <property type="entry name" value="Bug_dom1"/>
</dbReference>
<feature type="signal peptide" evidence="2">
    <location>
        <begin position="1"/>
        <end position="28"/>
    </location>
</feature>
<evidence type="ECO:0000313" key="4">
    <source>
        <dbReference type="Proteomes" id="UP000002429"/>
    </source>
</evidence>
<dbReference type="CDD" id="cd07012">
    <property type="entry name" value="PBP2_Bug_TTT"/>
    <property type="match status" value="1"/>
</dbReference>
<dbReference type="HOGENOM" id="CLU_045683_0_0_4"/>
<dbReference type="EMBL" id="CP000352">
    <property type="protein sequence ID" value="ABF10283.1"/>
    <property type="molecule type" value="Genomic_DNA"/>
</dbReference>
<dbReference type="SUPFAM" id="SSF53850">
    <property type="entry name" value="Periplasmic binding protein-like II"/>
    <property type="match status" value="1"/>
</dbReference>
<reference evidence="4" key="1">
    <citation type="journal article" date="2010" name="PLoS ONE">
        <title>The complete genome sequence of Cupriavidus metallidurans strain CH34, a master survivalist in harsh and anthropogenic environments.</title>
        <authorList>
            <person name="Janssen P.J."/>
            <person name="Van Houdt R."/>
            <person name="Moors H."/>
            <person name="Monsieurs P."/>
            <person name="Morin N."/>
            <person name="Michaux A."/>
            <person name="Benotmane M.A."/>
            <person name="Leys N."/>
            <person name="Vallaeys T."/>
            <person name="Lapidus A."/>
            <person name="Monchy S."/>
            <person name="Medigue C."/>
            <person name="Taghavi S."/>
            <person name="McCorkle S."/>
            <person name="Dunn J."/>
            <person name="van der Lelie D."/>
            <person name="Mergeay M."/>
        </authorList>
    </citation>
    <scope>NUCLEOTIDE SEQUENCE [LARGE SCALE GENOMIC DNA]</scope>
    <source>
        <strain evidence="4">ATCC 43123 / DSM 2839 / NBRC 102507 / CH34</strain>
    </source>
</reference>
<name>Q1LHU3_CUPMC</name>
<dbReference type="Proteomes" id="UP000002429">
    <property type="component" value="Chromosome"/>
</dbReference>
<comment type="similarity">
    <text evidence="1">Belongs to the UPF0065 (bug) family.</text>
</comment>
<evidence type="ECO:0000256" key="2">
    <source>
        <dbReference type="SAM" id="SignalP"/>
    </source>
</evidence>